<comment type="catalytic activity">
    <reaction evidence="18">
        <text>(R)-3-hydroxybutanoate + NAD(+) = acetoacetate + NADH + H(+)</text>
        <dbReference type="Rhea" id="RHEA:20521"/>
        <dbReference type="ChEBI" id="CHEBI:10983"/>
        <dbReference type="ChEBI" id="CHEBI:13705"/>
        <dbReference type="ChEBI" id="CHEBI:15378"/>
        <dbReference type="ChEBI" id="CHEBI:57540"/>
        <dbReference type="ChEBI" id="CHEBI:57945"/>
        <dbReference type="EC" id="1.1.1.30"/>
    </reaction>
</comment>
<dbReference type="GO" id="GO:0003858">
    <property type="term" value="F:3-hydroxybutyrate dehydrogenase activity"/>
    <property type="evidence" value="ECO:0007669"/>
    <property type="project" value="UniProtKB-EC"/>
</dbReference>
<evidence type="ECO:0000256" key="11">
    <source>
        <dbReference type="ARBA" id="ARBA00038959"/>
    </source>
</evidence>
<evidence type="ECO:0000256" key="12">
    <source>
        <dbReference type="ARBA" id="ARBA00039194"/>
    </source>
</evidence>
<dbReference type="GO" id="GO:0006629">
    <property type="term" value="P:lipid metabolic process"/>
    <property type="evidence" value="ECO:0007669"/>
    <property type="project" value="UniProtKB-KW"/>
</dbReference>
<evidence type="ECO:0000256" key="17">
    <source>
        <dbReference type="ARBA" id="ARBA00043199"/>
    </source>
</evidence>
<evidence type="ECO:0000256" key="3">
    <source>
        <dbReference type="ARBA" id="ARBA00006484"/>
    </source>
</evidence>
<evidence type="ECO:0000256" key="7">
    <source>
        <dbReference type="ARBA" id="ARBA00023027"/>
    </source>
</evidence>
<comment type="subunit">
    <text evidence="4">Homotetramer.</text>
</comment>
<dbReference type="FunFam" id="3.40.50.720:FF:000211">
    <property type="entry name" value="3-hydroxybutyrate dehydrogenase type 2"/>
    <property type="match status" value="1"/>
</dbReference>
<evidence type="ECO:0000256" key="2">
    <source>
        <dbReference type="ARBA" id="ARBA00004924"/>
    </source>
</evidence>
<dbReference type="GO" id="GO:0042541">
    <property type="term" value="P:hemoglobin biosynthetic process"/>
    <property type="evidence" value="ECO:0007669"/>
    <property type="project" value="Ensembl"/>
</dbReference>
<dbReference type="GO" id="GO:0043249">
    <property type="term" value="P:erythrocyte maturation"/>
    <property type="evidence" value="ECO:0007669"/>
    <property type="project" value="Ensembl"/>
</dbReference>
<organism evidence="20 21">
    <name type="scientific">Leptobrachium leishanense</name>
    <name type="common">Leishan spiny toad</name>
    <dbReference type="NCBI Taxonomy" id="445787"/>
    <lineage>
        <taxon>Eukaryota</taxon>
        <taxon>Metazoa</taxon>
        <taxon>Chordata</taxon>
        <taxon>Craniata</taxon>
        <taxon>Vertebrata</taxon>
        <taxon>Euteleostomi</taxon>
        <taxon>Amphibia</taxon>
        <taxon>Batrachia</taxon>
        <taxon>Anura</taxon>
        <taxon>Pelobatoidea</taxon>
        <taxon>Megophryidae</taxon>
        <taxon>Leptobrachium</taxon>
    </lineage>
</organism>
<dbReference type="PANTHER" id="PTHR43477:SF4">
    <property type="entry name" value="DEHYDROGENASE_REDUCTASE SDR FAMILY MEMBER 6"/>
    <property type="match status" value="1"/>
</dbReference>
<keyword evidence="6" id="KW-0560">Oxidoreductase</keyword>
<name>A0A8C5PYX7_9ANUR</name>
<comment type="pathway">
    <text evidence="2">Siderophore biosynthesis.</text>
</comment>
<dbReference type="EC" id="1.1.1.30" evidence="11"/>
<dbReference type="InterPro" id="IPR002347">
    <property type="entry name" value="SDR_fam"/>
</dbReference>
<evidence type="ECO:0000313" key="21">
    <source>
        <dbReference type="Proteomes" id="UP000694569"/>
    </source>
</evidence>
<sequence length="333" mass="36787">MYRNEDTASCLCEESCWIIELPPGQRSEQETGSISIINTQQRLGNFFPRSLPAPSGQRRRLELQSSLWDGRAACWGVAVTGQICKRCNMGRLDGKVILMSAAAQGIGRAAAIAFSKEGAQVIATDINEEKLKELESYEGIKIRVLDVTKREQIEKLCQEIDRVDVLFNVAGFVHHGTILDCEEADWDFTMNLNVRSMYLMIKTFLPKMLTQKSGTIINMSSVASSIKGVVNRCVYSTSKAAIIGLTKSVAADFLEQGIRCNCICPGTVDTPSLRERIQARPNPEQALKDFLARQRTGRMATAEEVAHLCVYLASDESVYVTGNAHIIDGGWSL</sequence>
<keyword evidence="21" id="KW-1185">Reference proteome</keyword>
<evidence type="ECO:0000256" key="4">
    <source>
        <dbReference type="ARBA" id="ARBA00011881"/>
    </source>
</evidence>
<dbReference type="AlphaFoldDB" id="A0A8C5PYX7"/>
<dbReference type="CDD" id="cd05368">
    <property type="entry name" value="DHRS6_like_SDR_c"/>
    <property type="match status" value="1"/>
</dbReference>
<dbReference type="Gene3D" id="3.40.50.720">
    <property type="entry name" value="NAD(P)-binding Rossmann-like Domain"/>
    <property type="match status" value="1"/>
</dbReference>
<dbReference type="GO" id="GO:0042168">
    <property type="term" value="P:heme metabolic process"/>
    <property type="evidence" value="ECO:0007669"/>
    <property type="project" value="Ensembl"/>
</dbReference>
<proteinExistence type="inferred from homology"/>
<keyword evidence="7" id="KW-0520">NAD</keyword>
<dbReference type="PRINTS" id="PR00081">
    <property type="entry name" value="GDHRDH"/>
</dbReference>
<dbReference type="GO" id="GO:0019290">
    <property type="term" value="P:siderophore biosynthetic process"/>
    <property type="evidence" value="ECO:0007669"/>
    <property type="project" value="TreeGrafter"/>
</dbReference>
<evidence type="ECO:0000256" key="1">
    <source>
        <dbReference type="ARBA" id="ARBA00004496"/>
    </source>
</evidence>
<evidence type="ECO:0000256" key="13">
    <source>
        <dbReference type="ARBA" id="ARBA00041727"/>
    </source>
</evidence>
<dbReference type="PRINTS" id="PR00080">
    <property type="entry name" value="SDRFAMILY"/>
</dbReference>
<dbReference type="Proteomes" id="UP000694569">
    <property type="component" value="Unplaced"/>
</dbReference>
<dbReference type="InterPro" id="IPR051122">
    <property type="entry name" value="SDR_DHRS6-like"/>
</dbReference>
<evidence type="ECO:0000256" key="8">
    <source>
        <dbReference type="ARBA" id="ARBA00023098"/>
    </source>
</evidence>
<comment type="similarity">
    <text evidence="3">Belongs to the short-chain dehydrogenases/reductases (SDR) family.</text>
</comment>
<dbReference type="InterPro" id="IPR036291">
    <property type="entry name" value="NAD(P)-bd_dom_sf"/>
</dbReference>
<dbReference type="SUPFAM" id="SSF51735">
    <property type="entry name" value="NAD(P)-binding Rossmann-fold domains"/>
    <property type="match status" value="1"/>
</dbReference>
<evidence type="ECO:0000256" key="16">
    <source>
        <dbReference type="ARBA" id="ARBA00043083"/>
    </source>
</evidence>
<dbReference type="EC" id="1.1.1.104" evidence="10"/>
<evidence type="ECO:0000256" key="6">
    <source>
        <dbReference type="ARBA" id="ARBA00023002"/>
    </source>
</evidence>
<keyword evidence="8" id="KW-0443">Lipid metabolism</keyword>
<evidence type="ECO:0000256" key="9">
    <source>
        <dbReference type="ARBA" id="ARBA00034698"/>
    </source>
</evidence>
<dbReference type="GeneTree" id="ENSGT00940000156721"/>
<reference evidence="20" key="1">
    <citation type="submission" date="2025-08" db="UniProtKB">
        <authorList>
            <consortium name="Ensembl"/>
        </authorList>
    </citation>
    <scope>IDENTIFICATION</scope>
</reference>
<dbReference type="PROSITE" id="PS00061">
    <property type="entry name" value="ADH_SHORT"/>
    <property type="match status" value="1"/>
</dbReference>
<evidence type="ECO:0000256" key="5">
    <source>
        <dbReference type="ARBA" id="ARBA00022490"/>
    </source>
</evidence>
<protein>
    <recommendedName>
        <fullName evidence="12">Dehydrogenase/reductase SDR family member 6</fullName>
        <ecNumber evidence="10">1.1.1.104</ecNumber>
        <ecNumber evidence="11">1.1.1.30</ecNumber>
    </recommendedName>
    <alternativeName>
        <fullName evidence="16">(R)-beta-hydroxybutyrate dehydrogenase</fullName>
    </alternativeName>
    <alternativeName>
        <fullName evidence="14">3-hydroxybutyrate dehydrogenase type 2</fullName>
    </alternativeName>
    <alternativeName>
        <fullName evidence="17">4-oxo-L-proline reductase</fullName>
    </alternativeName>
    <alternativeName>
        <fullName evidence="15">Oxidoreductase UCPA</fullName>
    </alternativeName>
    <alternativeName>
        <fullName evidence="13">Short chain dehydrogenase/reductase family 15C member 1</fullName>
    </alternativeName>
</protein>
<evidence type="ECO:0000256" key="15">
    <source>
        <dbReference type="ARBA" id="ARBA00042565"/>
    </source>
</evidence>
<dbReference type="OrthoDB" id="47007at2759"/>
<keyword evidence="5" id="KW-0963">Cytoplasm</keyword>
<accession>A0A8C5PYX7</accession>
<dbReference type="GO" id="GO:0005737">
    <property type="term" value="C:cytoplasm"/>
    <property type="evidence" value="ECO:0007669"/>
    <property type="project" value="UniProtKB-SubCell"/>
</dbReference>
<evidence type="ECO:0000256" key="18">
    <source>
        <dbReference type="ARBA" id="ARBA00049550"/>
    </source>
</evidence>
<evidence type="ECO:0000256" key="14">
    <source>
        <dbReference type="ARBA" id="ARBA00042309"/>
    </source>
</evidence>
<comment type="subcellular location">
    <subcellularLocation>
        <location evidence="1">Cytoplasm</location>
    </subcellularLocation>
</comment>
<comment type="function">
    <text evidence="19">NAD(H)-dependent dehydrogenase/reductase with a preference for cyclic substrates. Catalyzes stereoselective conversion of 4-oxo-L-proline to cis-4-hydroxy-L-proline, likely a detoxification mechanism for ketoprolines. Mediates the formation of 2,5-dihydroxybenzoate (2,5-DHBA), a siderophore that chelates free cytoplasmic iron, thereby regulating iron transport and homeostasis while protecting cells against free radical-induced oxidative stress. The iron-siderophore complex is imported into mitochondria, providing an iron source for mitochondrial metabolic processes in particular heme synthesis. May act as a 3-hydroxybutyrate dehydrogenase.</text>
</comment>
<gene>
    <name evidence="20" type="primary">BDH2</name>
</gene>
<comment type="pathway">
    <text evidence="9">Amino-acid metabolism.</text>
</comment>
<dbReference type="InterPro" id="IPR020904">
    <property type="entry name" value="Sc_DH/Rdtase_CS"/>
</dbReference>
<evidence type="ECO:0000256" key="19">
    <source>
        <dbReference type="ARBA" id="ARBA00053792"/>
    </source>
</evidence>
<evidence type="ECO:0000313" key="20">
    <source>
        <dbReference type="Ensembl" id="ENSLLEP00000030078.1"/>
    </source>
</evidence>
<dbReference type="PANTHER" id="PTHR43477">
    <property type="entry name" value="DIHYDROANTICAPSIN 7-DEHYDROGENASE"/>
    <property type="match status" value="1"/>
</dbReference>
<dbReference type="GO" id="GO:0016617">
    <property type="term" value="F:4-oxoproline reductase activity"/>
    <property type="evidence" value="ECO:0007669"/>
    <property type="project" value="UniProtKB-EC"/>
</dbReference>
<dbReference type="Ensembl" id="ENSLLET00000031240.1">
    <property type="protein sequence ID" value="ENSLLEP00000030078.1"/>
    <property type="gene ID" value="ENSLLEG00000019062.1"/>
</dbReference>
<evidence type="ECO:0000256" key="10">
    <source>
        <dbReference type="ARBA" id="ARBA00038956"/>
    </source>
</evidence>
<reference evidence="20" key="2">
    <citation type="submission" date="2025-09" db="UniProtKB">
        <authorList>
            <consortium name="Ensembl"/>
        </authorList>
    </citation>
    <scope>IDENTIFICATION</scope>
</reference>
<dbReference type="Pfam" id="PF13561">
    <property type="entry name" value="adh_short_C2"/>
    <property type="match status" value="1"/>
</dbReference>